<evidence type="ECO:0000256" key="1">
    <source>
        <dbReference type="SAM" id="MobiDB-lite"/>
    </source>
</evidence>
<reference evidence="2" key="1">
    <citation type="submission" date="2018-12" db="EMBL/GenBank/DDBJ databases">
        <authorList>
            <person name="Syme R.A."/>
            <person name="Farfan-Caceres L."/>
            <person name="Lichtenzveig J."/>
        </authorList>
    </citation>
    <scope>NUCLEOTIDE SEQUENCE</scope>
    <source>
        <strain evidence="2">Al4</strain>
    </source>
</reference>
<feature type="compositionally biased region" description="Basic and acidic residues" evidence="1">
    <location>
        <begin position="56"/>
        <end position="77"/>
    </location>
</feature>
<organism evidence="2 3">
    <name type="scientific">Ascochyta lentis</name>
    <dbReference type="NCBI Taxonomy" id="205686"/>
    <lineage>
        <taxon>Eukaryota</taxon>
        <taxon>Fungi</taxon>
        <taxon>Dikarya</taxon>
        <taxon>Ascomycota</taxon>
        <taxon>Pezizomycotina</taxon>
        <taxon>Dothideomycetes</taxon>
        <taxon>Pleosporomycetidae</taxon>
        <taxon>Pleosporales</taxon>
        <taxon>Pleosporineae</taxon>
        <taxon>Didymellaceae</taxon>
        <taxon>Ascochyta</taxon>
    </lineage>
</organism>
<evidence type="ECO:0000313" key="3">
    <source>
        <dbReference type="Proteomes" id="UP000651452"/>
    </source>
</evidence>
<proteinExistence type="predicted"/>
<accession>A0A8H7MHE6</accession>
<dbReference type="AlphaFoldDB" id="A0A8H7MHE6"/>
<protein>
    <submittedName>
        <fullName evidence="2">Uncharacterized protein</fullName>
    </submittedName>
</protein>
<dbReference type="EMBL" id="RZGK01000009">
    <property type="protein sequence ID" value="KAF9696444.1"/>
    <property type="molecule type" value="Genomic_DNA"/>
</dbReference>
<comment type="caution">
    <text evidence="2">The sequence shown here is derived from an EMBL/GenBank/DDBJ whole genome shotgun (WGS) entry which is preliminary data.</text>
</comment>
<dbReference type="Proteomes" id="UP000651452">
    <property type="component" value="Unassembled WGS sequence"/>
</dbReference>
<sequence length="138" mass="14761">MVMSISVALHNEDSQNLFLVIIDMALHFIWSELGASGQISEAHQASRLGHVQAQGKKADAPEEAKEPVIDAAEDARHGGSTGDGSGLESWSSTREDWRWAMNAGRWTLVRSVGILAAGSGSVVIGDHAAVESQQQEQQ</sequence>
<evidence type="ECO:0000313" key="2">
    <source>
        <dbReference type="EMBL" id="KAF9696444.1"/>
    </source>
</evidence>
<feature type="region of interest" description="Disordered" evidence="1">
    <location>
        <begin position="49"/>
        <end position="91"/>
    </location>
</feature>
<gene>
    <name evidence="2" type="ORF">EKO04_005225</name>
</gene>
<name>A0A8H7MHE6_9PLEO</name>
<keyword evidence="3" id="KW-1185">Reference proteome</keyword>
<reference evidence="2" key="2">
    <citation type="submission" date="2020-09" db="EMBL/GenBank/DDBJ databases">
        <title>Reference genome assembly for Australian Ascochyta lentis isolate Al4.</title>
        <authorList>
            <person name="Lee R.C."/>
            <person name="Farfan-Caceres L.M."/>
            <person name="Debler J.W."/>
            <person name="Williams A.H."/>
            <person name="Henares B.M."/>
        </authorList>
    </citation>
    <scope>NUCLEOTIDE SEQUENCE</scope>
    <source>
        <strain evidence="2">Al4</strain>
    </source>
</reference>